<proteinExistence type="predicted"/>
<dbReference type="AlphaFoldDB" id="A0A0A9GPK4"/>
<reference evidence="1" key="1">
    <citation type="submission" date="2014-09" db="EMBL/GenBank/DDBJ databases">
        <authorList>
            <person name="Magalhaes I.L.F."/>
            <person name="Oliveira U."/>
            <person name="Santos F.R."/>
            <person name="Vidigal T.H.D.A."/>
            <person name="Brescovit A.D."/>
            <person name="Santos A.J."/>
        </authorList>
    </citation>
    <scope>NUCLEOTIDE SEQUENCE</scope>
    <source>
        <tissue evidence="1">Shoot tissue taken approximately 20 cm above the soil surface</tissue>
    </source>
</reference>
<reference evidence="1" key="2">
    <citation type="journal article" date="2015" name="Data Brief">
        <title>Shoot transcriptome of the giant reed, Arundo donax.</title>
        <authorList>
            <person name="Barrero R.A."/>
            <person name="Guerrero F.D."/>
            <person name="Moolhuijzen P."/>
            <person name="Goolsby J.A."/>
            <person name="Tidwell J."/>
            <person name="Bellgard S.E."/>
            <person name="Bellgard M.I."/>
        </authorList>
    </citation>
    <scope>NUCLEOTIDE SEQUENCE</scope>
    <source>
        <tissue evidence="1">Shoot tissue taken approximately 20 cm above the soil surface</tissue>
    </source>
</reference>
<sequence>MRVWKLCLIHCQIYHDSVNIALKIHG</sequence>
<accession>A0A0A9GPK4</accession>
<name>A0A0A9GPK4_ARUDO</name>
<organism evidence="1">
    <name type="scientific">Arundo donax</name>
    <name type="common">Giant reed</name>
    <name type="synonym">Donax arundinaceus</name>
    <dbReference type="NCBI Taxonomy" id="35708"/>
    <lineage>
        <taxon>Eukaryota</taxon>
        <taxon>Viridiplantae</taxon>
        <taxon>Streptophyta</taxon>
        <taxon>Embryophyta</taxon>
        <taxon>Tracheophyta</taxon>
        <taxon>Spermatophyta</taxon>
        <taxon>Magnoliopsida</taxon>
        <taxon>Liliopsida</taxon>
        <taxon>Poales</taxon>
        <taxon>Poaceae</taxon>
        <taxon>PACMAD clade</taxon>
        <taxon>Arundinoideae</taxon>
        <taxon>Arundineae</taxon>
        <taxon>Arundo</taxon>
    </lineage>
</organism>
<evidence type="ECO:0000313" key="1">
    <source>
        <dbReference type="EMBL" id="JAE26417.1"/>
    </source>
</evidence>
<protein>
    <submittedName>
        <fullName evidence="1">Uncharacterized protein</fullName>
    </submittedName>
</protein>
<dbReference type="EMBL" id="GBRH01171479">
    <property type="protein sequence ID" value="JAE26417.1"/>
    <property type="molecule type" value="Transcribed_RNA"/>
</dbReference>